<accession>A0ABR4CLP1</accession>
<dbReference type="CDD" id="cd05471">
    <property type="entry name" value="pepsin_like"/>
    <property type="match status" value="1"/>
</dbReference>
<sequence>MKLAAIVTLSVDFFGCVVLAALNKDRSQSQSPKLSAHETKMRHGESQVPFMGDLEAGRTYAARITDYSRVTYLIDLQIGSPPQSFRAVIDTGWADLFIPSTKCNSGSTCSVHQLYDSSNSESYVEHGDPINIHYAGIYTSGFKSEDSVHIAGLEIKNQIFEEATILRPSPFYWDDKMDSVLGLSRLPLSLPRSDLSGTTSPWHNLVKQKLLKKNIFSLKLSKSPYRDGEIMFGGVNPDLFEGELMTIPTTHKKHGEMPLLQMLGSGWQVAAHSLSLGYGPDAIEADLSGYTAILLTAYPWMSFPRALAEQLQDRCGGDTDNMGEIECSKRAELPDLVIRLGVDCSIVLTPWDYVSESPAEGGGMLCSIPIVQHQELDEEPKYIILGAAFLAGVYSVFDQDEGTISFAQLKTE</sequence>
<keyword evidence="5" id="KW-1185">Reference proteome</keyword>
<dbReference type="EMBL" id="JAZHXI010000006">
    <property type="protein sequence ID" value="KAL2070427.1"/>
    <property type="molecule type" value="Genomic_DNA"/>
</dbReference>
<dbReference type="Gene3D" id="2.40.70.10">
    <property type="entry name" value="Acid Proteases"/>
    <property type="match status" value="2"/>
</dbReference>
<dbReference type="PRINTS" id="PR00792">
    <property type="entry name" value="PEPSIN"/>
</dbReference>
<comment type="similarity">
    <text evidence="1">Belongs to the peptidase A1 family.</text>
</comment>
<feature type="signal peptide" evidence="2">
    <location>
        <begin position="1"/>
        <end position="20"/>
    </location>
</feature>
<dbReference type="Pfam" id="PF00026">
    <property type="entry name" value="Asp"/>
    <property type="match status" value="1"/>
</dbReference>
<gene>
    <name evidence="4" type="ORF">VTL71DRAFT_13453</name>
</gene>
<dbReference type="InterPro" id="IPR001461">
    <property type="entry name" value="Aspartic_peptidase_A1"/>
</dbReference>
<evidence type="ECO:0000256" key="1">
    <source>
        <dbReference type="ARBA" id="ARBA00007447"/>
    </source>
</evidence>
<protein>
    <recommendedName>
        <fullName evidence="3">Peptidase A1 domain-containing protein</fullName>
    </recommendedName>
</protein>
<dbReference type="PANTHER" id="PTHR47966:SF51">
    <property type="entry name" value="BETA-SITE APP-CLEAVING ENZYME, ISOFORM A-RELATED"/>
    <property type="match status" value="1"/>
</dbReference>
<dbReference type="InterPro" id="IPR034164">
    <property type="entry name" value="Pepsin-like_dom"/>
</dbReference>
<dbReference type="Proteomes" id="UP001595075">
    <property type="component" value="Unassembled WGS sequence"/>
</dbReference>
<dbReference type="SUPFAM" id="SSF50630">
    <property type="entry name" value="Acid proteases"/>
    <property type="match status" value="1"/>
</dbReference>
<dbReference type="InterPro" id="IPR021109">
    <property type="entry name" value="Peptidase_aspartic_dom_sf"/>
</dbReference>
<evidence type="ECO:0000313" key="4">
    <source>
        <dbReference type="EMBL" id="KAL2070427.1"/>
    </source>
</evidence>
<name>A0ABR4CLP1_9HELO</name>
<evidence type="ECO:0000313" key="5">
    <source>
        <dbReference type="Proteomes" id="UP001595075"/>
    </source>
</evidence>
<dbReference type="PROSITE" id="PS51767">
    <property type="entry name" value="PEPTIDASE_A1"/>
    <property type="match status" value="1"/>
</dbReference>
<keyword evidence="2" id="KW-0732">Signal</keyword>
<comment type="caution">
    <text evidence="4">The sequence shown here is derived from an EMBL/GenBank/DDBJ whole genome shotgun (WGS) entry which is preliminary data.</text>
</comment>
<dbReference type="InterPro" id="IPR033121">
    <property type="entry name" value="PEPTIDASE_A1"/>
</dbReference>
<feature type="chain" id="PRO_5045280867" description="Peptidase A1 domain-containing protein" evidence="2">
    <location>
        <begin position="21"/>
        <end position="412"/>
    </location>
</feature>
<reference evidence="4 5" key="1">
    <citation type="journal article" date="2024" name="Commun. Biol.">
        <title>Comparative genomic analysis of thermophilic fungi reveals convergent evolutionary adaptations and gene losses.</title>
        <authorList>
            <person name="Steindorff A.S."/>
            <person name="Aguilar-Pontes M.V."/>
            <person name="Robinson A.J."/>
            <person name="Andreopoulos B."/>
            <person name="LaButti K."/>
            <person name="Kuo A."/>
            <person name="Mondo S."/>
            <person name="Riley R."/>
            <person name="Otillar R."/>
            <person name="Haridas S."/>
            <person name="Lipzen A."/>
            <person name="Grimwood J."/>
            <person name="Schmutz J."/>
            <person name="Clum A."/>
            <person name="Reid I.D."/>
            <person name="Moisan M.C."/>
            <person name="Butler G."/>
            <person name="Nguyen T.T.M."/>
            <person name="Dewar K."/>
            <person name="Conant G."/>
            <person name="Drula E."/>
            <person name="Henrissat B."/>
            <person name="Hansel C."/>
            <person name="Singer S."/>
            <person name="Hutchinson M.I."/>
            <person name="de Vries R.P."/>
            <person name="Natvig D.O."/>
            <person name="Powell A.J."/>
            <person name="Tsang A."/>
            <person name="Grigoriev I.V."/>
        </authorList>
    </citation>
    <scope>NUCLEOTIDE SEQUENCE [LARGE SCALE GENOMIC DNA]</scope>
    <source>
        <strain evidence="4 5">CBS 494.80</strain>
    </source>
</reference>
<evidence type="ECO:0000259" key="3">
    <source>
        <dbReference type="PROSITE" id="PS51767"/>
    </source>
</evidence>
<evidence type="ECO:0000256" key="2">
    <source>
        <dbReference type="SAM" id="SignalP"/>
    </source>
</evidence>
<proteinExistence type="inferred from homology"/>
<dbReference type="PANTHER" id="PTHR47966">
    <property type="entry name" value="BETA-SITE APP-CLEAVING ENZYME, ISOFORM A-RELATED"/>
    <property type="match status" value="1"/>
</dbReference>
<feature type="domain" description="Peptidase A1" evidence="3">
    <location>
        <begin position="72"/>
        <end position="407"/>
    </location>
</feature>
<organism evidence="4 5">
    <name type="scientific">Oculimacula yallundae</name>
    <dbReference type="NCBI Taxonomy" id="86028"/>
    <lineage>
        <taxon>Eukaryota</taxon>
        <taxon>Fungi</taxon>
        <taxon>Dikarya</taxon>
        <taxon>Ascomycota</taxon>
        <taxon>Pezizomycotina</taxon>
        <taxon>Leotiomycetes</taxon>
        <taxon>Helotiales</taxon>
        <taxon>Ploettnerulaceae</taxon>
        <taxon>Oculimacula</taxon>
    </lineage>
</organism>